<dbReference type="EMBL" id="CP015839">
    <property type="protein sequence ID" value="ANG63440.1"/>
    <property type="molecule type" value="Genomic_DNA"/>
</dbReference>
<dbReference type="InterPro" id="IPR037402">
    <property type="entry name" value="YidZ_PBP2"/>
</dbReference>
<dbReference type="GO" id="GO:0003700">
    <property type="term" value="F:DNA-binding transcription factor activity"/>
    <property type="evidence" value="ECO:0007669"/>
    <property type="project" value="InterPro"/>
</dbReference>
<feature type="domain" description="HTH lysR-type" evidence="5">
    <location>
        <begin position="4"/>
        <end position="61"/>
    </location>
</feature>
<dbReference type="STRING" id="1821621.A8C75_13810"/>
<evidence type="ECO:0000256" key="2">
    <source>
        <dbReference type="ARBA" id="ARBA00023015"/>
    </source>
</evidence>
<dbReference type="PANTHER" id="PTHR30118">
    <property type="entry name" value="HTH-TYPE TRANSCRIPTIONAL REGULATOR LEUO-RELATED"/>
    <property type="match status" value="1"/>
</dbReference>
<proteinExistence type="inferred from homology"/>
<dbReference type="SUPFAM" id="SSF46785">
    <property type="entry name" value="Winged helix' DNA-binding domain"/>
    <property type="match status" value="1"/>
</dbReference>
<keyword evidence="2" id="KW-0805">Transcription regulation</keyword>
<dbReference type="InterPro" id="IPR036388">
    <property type="entry name" value="WH-like_DNA-bd_sf"/>
</dbReference>
<comment type="similarity">
    <text evidence="1">Belongs to the LysR transcriptional regulatory family.</text>
</comment>
<protein>
    <submittedName>
        <fullName evidence="6">Transcriptional regulator</fullName>
    </submittedName>
</protein>
<dbReference type="InterPro" id="IPR000847">
    <property type="entry name" value="LysR_HTH_N"/>
</dbReference>
<evidence type="ECO:0000313" key="7">
    <source>
        <dbReference type="Proteomes" id="UP000078070"/>
    </source>
</evidence>
<dbReference type="RefSeq" id="WP_067383430.1">
    <property type="nucleotide sequence ID" value="NZ_CP015839.1"/>
</dbReference>
<keyword evidence="7" id="KW-1185">Reference proteome</keyword>
<evidence type="ECO:0000256" key="1">
    <source>
        <dbReference type="ARBA" id="ARBA00009437"/>
    </source>
</evidence>
<keyword evidence="4" id="KW-0804">Transcription</keyword>
<dbReference type="CDD" id="cd08417">
    <property type="entry name" value="PBP2_Nitroaromatics_like"/>
    <property type="match status" value="1"/>
</dbReference>
<evidence type="ECO:0000256" key="4">
    <source>
        <dbReference type="ARBA" id="ARBA00023163"/>
    </source>
</evidence>
<accession>A0A1A9F0B6</accession>
<dbReference type="OrthoDB" id="8839911at2"/>
<dbReference type="Proteomes" id="UP000078070">
    <property type="component" value="Chromosome"/>
</dbReference>
<dbReference type="Pfam" id="PF03466">
    <property type="entry name" value="LysR_substrate"/>
    <property type="match status" value="1"/>
</dbReference>
<gene>
    <name evidence="6" type="ORF">A8C75_13810</name>
</gene>
<dbReference type="Gene3D" id="3.40.190.10">
    <property type="entry name" value="Periplasmic binding protein-like II"/>
    <property type="match status" value="2"/>
</dbReference>
<evidence type="ECO:0000256" key="3">
    <source>
        <dbReference type="ARBA" id="ARBA00023125"/>
    </source>
</evidence>
<dbReference type="InterPro" id="IPR005119">
    <property type="entry name" value="LysR_subst-bd"/>
</dbReference>
<dbReference type="SUPFAM" id="SSF53850">
    <property type="entry name" value="Periplasmic binding protein-like II"/>
    <property type="match status" value="1"/>
</dbReference>
<dbReference type="InterPro" id="IPR036390">
    <property type="entry name" value="WH_DNA-bd_sf"/>
</dbReference>
<dbReference type="PANTHER" id="PTHR30118:SF6">
    <property type="entry name" value="HTH-TYPE TRANSCRIPTIONAL REGULATOR LEUO"/>
    <property type="match status" value="1"/>
</dbReference>
<reference evidence="6 7" key="2">
    <citation type="journal article" date="2018" name="Int. J. Syst. Evol. Microbiol.">
        <title>Marinobacterium aestuarii sp. nov., a benzene-degrading marine bacterium isolated from estuary sediment.</title>
        <authorList>
            <person name="Bae S.S."/>
            <person name="Jung J."/>
            <person name="Chung D."/>
            <person name="Baek K."/>
        </authorList>
    </citation>
    <scope>NUCLEOTIDE SEQUENCE [LARGE SCALE GENOMIC DNA]</scope>
    <source>
        <strain evidence="6 7">ST58-10</strain>
    </source>
</reference>
<dbReference type="Pfam" id="PF00126">
    <property type="entry name" value="HTH_1"/>
    <property type="match status" value="1"/>
</dbReference>
<dbReference type="AlphaFoldDB" id="A0A1A9F0B6"/>
<dbReference type="Gene3D" id="1.10.10.10">
    <property type="entry name" value="Winged helix-like DNA-binding domain superfamily/Winged helix DNA-binding domain"/>
    <property type="match status" value="1"/>
</dbReference>
<dbReference type="InterPro" id="IPR050389">
    <property type="entry name" value="LysR-type_TF"/>
</dbReference>
<keyword evidence="3" id="KW-0238">DNA-binding</keyword>
<dbReference type="GO" id="GO:0003677">
    <property type="term" value="F:DNA binding"/>
    <property type="evidence" value="ECO:0007669"/>
    <property type="project" value="UniProtKB-KW"/>
</dbReference>
<dbReference type="PROSITE" id="PS50931">
    <property type="entry name" value="HTH_LYSR"/>
    <property type="match status" value="1"/>
</dbReference>
<name>A0A1A9F0B6_9GAMM</name>
<evidence type="ECO:0000313" key="6">
    <source>
        <dbReference type="EMBL" id="ANG63440.1"/>
    </source>
</evidence>
<evidence type="ECO:0000259" key="5">
    <source>
        <dbReference type="PROSITE" id="PS50931"/>
    </source>
</evidence>
<dbReference type="KEGG" id="mars:A8C75_13810"/>
<organism evidence="6 7">
    <name type="scientific">Marinobacterium aestuarii</name>
    <dbReference type="NCBI Taxonomy" id="1821621"/>
    <lineage>
        <taxon>Bacteria</taxon>
        <taxon>Pseudomonadati</taxon>
        <taxon>Pseudomonadota</taxon>
        <taxon>Gammaproteobacteria</taxon>
        <taxon>Oceanospirillales</taxon>
        <taxon>Oceanospirillaceae</taxon>
        <taxon>Marinobacterium</taxon>
    </lineage>
</organism>
<sequence length="305" mass="33549">MARPDLNLFAIFDVIMQEQSVTAAAERLAMTQPSVSNAVARMRHHWRDPLFVKQGRGLRPTPFAIELWRSIAGPLEQIAQAVTPAHFVPSQARARFRIALTDGMTALLWLPLRQIIEQQAPGIDIHAVPYKADGEALLLNAEVDLVLDYYPGSSAQIRTRPMFNNHFACVMSASHGLAGEAMTLERFLAAEHLLVSLSGDAQGIVDSCLRQQGRARRIAMTVNSFAGALHLIRDTRLITVLPYPIVAQAHLAGDLVVKPVPLAVPPAAITLAWHCRDDHSPGLVWLRDTLAGIIEARRALLETRI</sequence>
<reference evidence="7" key="1">
    <citation type="submission" date="2016-05" db="EMBL/GenBank/DDBJ databases">
        <authorList>
            <person name="Baek K."/>
            <person name="Yang S.-J."/>
        </authorList>
    </citation>
    <scope>NUCLEOTIDE SEQUENCE [LARGE SCALE GENOMIC DNA]</scope>
    <source>
        <strain evidence="7">ST58-10</strain>
    </source>
</reference>